<protein>
    <submittedName>
        <fullName evidence="1">Putative pterin-4-alpha-carbinolamine dehydratase</fullName>
        <ecNumber evidence="1">4.2.1.96</ecNumber>
    </submittedName>
</protein>
<dbReference type="GO" id="GO:0008124">
    <property type="term" value="F:4-alpha-hydroxytetrahydrobiopterin dehydratase activity"/>
    <property type="evidence" value="ECO:0007669"/>
    <property type="project" value="UniProtKB-EC"/>
</dbReference>
<dbReference type="EC" id="4.2.1.96" evidence="1"/>
<sequence>MERNDALGEWSEQARPPALFRRFAFDSYAQTRAFLDRLAQVQDELGLAPQNISFGTTYVNVTIAASDGALGEGERELARRIAAAATGEARA</sequence>
<dbReference type="Gene3D" id="3.30.1360.20">
    <property type="entry name" value="Transcriptional coactivator/pterin dehydratase"/>
    <property type="match status" value="1"/>
</dbReference>
<dbReference type="GO" id="GO:0006729">
    <property type="term" value="P:tetrahydrobiopterin biosynthetic process"/>
    <property type="evidence" value="ECO:0007669"/>
    <property type="project" value="InterPro"/>
</dbReference>
<dbReference type="Proteomes" id="UP000317763">
    <property type="component" value="Unassembled WGS sequence"/>
</dbReference>
<comment type="caution">
    <text evidence="1">The sequence shown here is derived from an EMBL/GenBank/DDBJ whole genome shotgun (WGS) entry which is preliminary data.</text>
</comment>
<reference evidence="1 2" key="1">
    <citation type="submission" date="2019-07" db="EMBL/GenBank/DDBJ databases">
        <title>Tepidimonas taiwanensis I1-1 draft genome.</title>
        <authorList>
            <person name="Da Costa M.S."/>
            <person name="Froufe H.J.C."/>
            <person name="Egas C."/>
            <person name="Albuquerque L."/>
        </authorList>
    </citation>
    <scope>NUCLEOTIDE SEQUENCE [LARGE SCALE GENOMIC DNA]</scope>
    <source>
        <strain evidence="1 2">I1-1</strain>
    </source>
</reference>
<dbReference type="SUPFAM" id="SSF55248">
    <property type="entry name" value="PCD-like"/>
    <property type="match status" value="1"/>
</dbReference>
<dbReference type="EMBL" id="VJOM01000020">
    <property type="protein sequence ID" value="TSE30705.1"/>
    <property type="molecule type" value="Genomic_DNA"/>
</dbReference>
<keyword evidence="2" id="KW-1185">Reference proteome</keyword>
<gene>
    <name evidence="1" type="ORF">Ttaiw_01800</name>
</gene>
<dbReference type="InterPro" id="IPR036428">
    <property type="entry name" value="PCD_sf"/>
</dbReference>
<organism evidence="1 2">
    <name type="scientific">Tepidimonas taiwanensis</name>
    <dbReference type="NCBI Taxonomy" id="307486"/>
    <lineage>
        <taxon>Bacteria</taxon>
        <taxon>Pseudomonadati</taxon>
        <taxon>Pseudomonadota</taxon>
        <taxon>Betaproteobacteria</taxon>
        <taxon>Burkholderiales</taxon>
        <taxon>Tepidimonas</taxon>
    </lineage>
</organism>
<dbReference type="RefSeq" id="WP_058616190.1">
    <property type="nucleotide sequence ID" value="NZ_CP083911.1"/>
</dbReference>
<evidence type="ECO:0000313" key="2">
    <source>
        <dbReference type="Proteomes" id="UP000317763"/>
    </source>
</evidence>
<accession>A0A554X4G2</accession>
<keyword evidence="1" id="KW-0456">Lyase</keyword>
<proteinExistence type="predicted"/>
<dbReference type="AlphaFoldDB" id="A0A554X4G2"/>
<dbReference type="STRING" id="307486.GCA_000807215_00353"/>
<evidence type="ECO:0000313" key="1">
    <source>
        <dbReference type="EMBL" id="TSE30705.1"/>
    </source>
</evidence>
<name>A0A554X4G2_9BURK</name>
<dbReference type="OrthoDB" id="5297462at2"/>